<feature type="domain" description="Major facilitator superfamily (MFS) profile" evidence="8">
    <location>
        <begin position="97"/>
        <end position="580"/>
    </location>
</feature>
<evidence type="ECO:0000259" key="8">
    <source>
        <dbReference type="PROSITE" id="PS50850"/>
    </source>
</evidence>
<feature type="transmembrane region" description="Helical" evidence="7">
    <location>
        <begin position="392"/>
        <end position="413"/>
    </location>
</feature>
<dbReference type="GO" id="GO:0012505">
    <property type="term" value="C:endomembrane system"/>
    <property type="evidence" value="ECO:0007669"/>
    <property type="project" value="UniProtKB-SubCell"/>
</dbReference>
<keyword evidence="10" id="KW-1185">Reference proteome</keyword>
<accession>A0A9P6QKP1</accession>
<evidence type="ECO:0000313" key="10">
    <source>
        <dbReference type="Proteomes" id="UP000807716"/>
    </source>
</evidence>
<dbReference type="GO" id="GO:0022857">
    <property type="term" value="F:transmembrane transporter activity"/>
    <property type="evidence" value="ECO:0007669"/>
    <property type="project" value="InterPro"/>
</dbReference>
<dbReference type="PROSITE" id="PS50850">
    <property type="entry name" value="MFS"/>
    <property type="match status" value="1"/>
</dbReference>
<proteinExistence type="predicted"/>
<dbReference type="PRINTS" id="PR01036">
    <property type="entry name" value="TCRTETB"/>
</dbReference>
<feature type="transmembrane region" description="Helical" evidence="7">
    <location>
        <begin position="185"/>
        <end position="208"/>
    </location>
</feature>
<dbReference type="Gene3D" id="1.20.1250.20">
    <property type="entry name" value="MFS general substrate transporter like domains"/>
    <property type="match status" value="1"/>
</dbReference>
<gene>
    <name evidence="9" type="ORF">DFQ27_007555</name>
</gene>
<evidence type="ECO:0000256" key="6">
    <source>
        <dbReference type="SAM" id="MobiDB-lite"/>
    </source>
</evidence>
<organism evidence="9 10">
    <name type="scientific">Actinomortierella ambigua</name>
    <dbReference type="NCBI Taxonomy" id="1343610"/>
    <lineage>
        <taxon>Eukaryota</taxon>
        <taxon>Fungi</taxon>
        <taxon>Fungi incertae sedis</taxon>
        <taxon>Mucoromycota</taxon>
        <taxon>Mortierellomycotina</taxon>
        <taxon>Mortierellomycetes</taxon>
        <taxon>Mortierellales</taxon>
        <taxon>Mortierellaceae</taxon>
        <taxon>Actinomortierella</taxon>
    </lineage>
</organism>
<feature type="transmembrane region" description="Helical" evidence="7">
    <location>
        <begin position="489"/>
        <end position="506"/>
    </location>
</feature>
<dbReference type="Pfam" id="PF07690">
    <property type="entry name" value="MFS_1"/>
    <property type="match status" value="1"/>
</dbReference>
<feature type="transmembrane region" description="Helical" evidence="7">
    <location>
        <begin position="132"/>
        <end position="149"/>
    </location>
</feature>
<feature type="transmembrane region" description="Helical" evidence="7">
    <location>
        <begin position="220"/>
        <end position="241"/>
    </location>
</feature>
<dbReference type="Gene3D" id="1.20.1720.10">
    <property type="entry name" value="Multidrug resistance protein D"/>
    <property type="match status" value="1"/>
</dbReference>
<feature type="transmembrane region" description="Helical" evidence="7">
    <location>
        <begin position="247"/>
        <end position="268"/>
    </location>
</feature>
<evidence type="ECO:0000256" key="2">
    <source>
        <dbReference type="ARBA" id="ARBA00022448"/>
    </source>
</evidence>
<feature type="transmembrane region" description="Helical" evidence="7">
    <location>
        <begin position="161"/>
        <end position="179"/>
    </location>
</feature>
<protein>
    <recommendedName>
        <fullName evidence="8">Major facilitator superfamily (MFS) profile domain-containing protein</fullName>
    </recommendedName>
</protein>
<evidence type="ECO:0000313" key="9">
    <source>
        <dbReference type="EMBL" id="KAG0270403.1"/>
    </source>
</evidence>
<comment type="caution">
    <text evidence="9">The sequence shown here is derived from an EMBL/GenBank/DDBJ whole genome shotgun (WGS) entry which is preliminary data.</text>
</comment>
<dbReference type="InterPro" id="IPR036259">
    <property type="entry name" value="MFS_trans_sf"/>
</dbReference>
<reference evidence="9" key="1">
    <citation type="journal article" date="2020" name="Fungal Divers.">
        <title>Resolving the Mortierellaceae phylogeny through synthesis of multi-gene phylogenetics and phylogenomics.</title>
        <authorList>
            <person name="Vandepol N."/>
            <person name="Liber J."/>
            <person name="Desiro A."/>
            <person name="Na H."/>
            <person name="Kennedy M."/>
            <person name="Barry K."/>
            <person name="Grigoriev I.V."/>
            <person name="Miller A.N."/>
            <person name="O'Donnell K."/>
            <person name="Stajich J.E."/>
            <person name="Bonito G."/>
        </authorList>
    </citation>
    <scope>NUCLEOTIDE SEQUENCE</scope>
    <source>
        <strain evidence="9">BC1065</strain>
    </source>
</reference>
<feature type="compositionally biased region" description="Low complexity" evidence="6">
    <location>
        <begin position="8"/>
        <end position="21"/>
    </location>
</feature>
<dbReference type="Proteomes" id="UP000807716">
    <property type="component" value="Unassembled WGS sequence"/>
</dbReference>
<name>A0A9P6QKP1_9FUNG</name>
<sequence length="606" mass="66155">MSTEKPSLSRSSSAAASISQSRNVDNGHPHITSPPPPSDITTVACDKEDKGSLVSSFVSASQQPHDASSPVEEGGQTEEEILSQVVETLPMRQLLPAFFGVALAMLMAALDNSIVSIALPKIGTEFQASNKVELSFICYVITFNAFQGLYGRFSNVFGRKVTMFMAIGIFVLGSILCGISQSIEMFLACRVITGIGAGGIFSLSNIVIADLVSIRDRGKFQGFISGVFAISALTGPVMGGAFVDQVTWRWCFYIQAVLGAITVPTLFFTLKLPSPKGDILSKLKKIDWLGTFFMAILTVFILLPTNLGGNLFPWDSALVITLYTLVVPSILTFLFVETKVKEPIVPSYLWKNHNVVTLLSLNVFMGMTFWSLMFYLPIFFQVVEGESATSAGLTMIPLEAGIFISSNLCGWLVSRYGKYRPYILGGTAVTFITIGLMQVLIDADSKAIQVVILFFCGLGVGNLFPCLIVAIQASVERKDLATVSALHNYFRMTGSGFGVAIGGALFHNQLHTKLVRGEVPEVYANLARQSAQRIVEIPDLFYRSLVQQYYLESMKTVFWALLPMSGMMFVLSLLIRHIRLNFKPATELPKDDVEAKAADASDAEKK</sequence>
<dbReference type="InterPro" id="IPR020846">
    <property type="entry name" value="MFS_dom"/>
</dbReference>
<dbReference type="OrthoDB" id="10021397at2759"/>
<feature type="transmembrane region" description="Helical" evidence="7">
    <location>
        <begin position="97"/>
        <end position="120"/>
    </location>
</feature>
<feature type="compositionally biased region" description="Polar residues" evidence="6">
    <location>
        <begin position="56"/>
        <end position="66"/>
    </location>
</feature>
<dbReference type="InterPro" id="IPR011701">
    <property type="entry name" value="MFS"/>
</dbReference>
<keyword evidence="3 7" id="KW-0812">Transmembrane</keyword>
<feature type="region of interest" description="Disordered" evidence="6">
    <location>
        <begin position="56"/>
        <end position="78"/>
    </location>
</feature>
<keyword evidence="2" id="KW-0813">Transport</keyword>
<keyword evidence="5 7" id="KW-0472">Membrane</keyword>
<keyword evidence="4 7" id="KW-1133">Transmembrane helix</keyword>
<dbReference type="EMBL" id="JAAAJB010000006">
    <property type="protein sequence ID" value="KAG0270403.1"/>
    <property type="molecule type" value="Genomic_DNA"/>
</dbReference>
<dbReference type="PANTHER" id="PTHR23501:SF191">
    <property type="entry name" value="VACUOLAR BASIC AMINO ACID TRANSPORTER 4"/>
    <property type="match status" value="1"/>
</dbReference>
<evidence type="ECO:0000256" key="7">
    <source>
        <dbReference type="SAM" id="Phobius"/>
    </source>
</evidence>
<dbReference type="GO" id="GO:0005886">
    <property type="term" value="C:plasma membrane"/>
    <property type="evidence" value="ECO:0007669"/>
    <property type="project" value="TreeGrafter"/>
</dbReference>
<dbReference type="PANTHER" id="PTHR23501">
    <property type="entry name" value="MAJOR FACILITATOR SUPERFAMILY"/>
    <property type="match status" value="1"/>
</dbReference>
<evidence type="ECO:0000256" key="5">
    <source>
        <dbReference type="ARBA" id="ARBA00023136"/>
    </source>
</evidence>
<dbReference type="SUPFAM" id="SSF103473">
    <property type="entry name" value="MFS general substrate transporter"/>
    <property type="match status" value="1"/>
</dbReference>
<feature type="transmembrane region" description="Helical" evidence="7">
    <location>
        <begin position="288"/>
        <end position="305"/>
    </location>
</feature>
<feature type="transmembrane region" description="Helical" evidence="7">
    <location>
        <begin position="422"/>
        <end position="441"/>
    </location>
</feature>
<dbReference type="CDD" id="cd17502">
    <property type="entry name" value="MFS_Azr1_MDR_like"/>
    <property type="match status" value="1"/>
</dbReference>
<evidence type="ECO:0000256" key="1">
    <source>
        <dbReference type="ARBA" id="ARBA00004127"/>
    </source>
</evidence>
<dbReference type="AlphaFoldDB" id="A0A9P6QKP1"/>
<feature type="transmembrane region" description="Helical" evidence="7">
    <location>
        <begin position="447"/>
        <end position="469"/>
    </location>
</feature>
<feature type="region of interest" description="Disordered" evidence="6">
    <location>
        <begin position="1"/>
        <end position="44"/>
    </location>
</feature>
<evidence type="ECO:0000256" key="4">
    <source>
        <dbReference type="ARBA" id="ARBA00022989"/>
    </source>
</evidence>
<evidence type="ECO:0000256" key="3">
    <source>
        <dbReference type="ARBA" id="ARBA00022692"/>
    </source>
</evidence>
<comment type="subcellular location">
    <subcellularLocation>
        <location evidence="1">Endomembrane system</location>
        <topology evidence="1">Multi-pass membrane protein</topology>
    </subcellularLocation>
</comment>
<feature type="transmembrane region" description="Helical" evidence="7">
    <location>
        <begin position="557"/>
        <end position="575"/>
    </location>
</feature>
<feature type="transmembrane region" description="Helical" evidence="7">
    <location>
        <begin position="356"/>
        <end position="380"/>
    </location>
</feature>
<feature type="transmembrane region" description="Helical" evidence="7">
    <location>
        <begin position="317"/>
        <end position="336"/>
    </location>
</feature>